<proteinExistence type="predicted"/>
<sequence length="287" mass="32129">MECSKRVCDVCGQQGSSRFSNIVDSQLGSEYDEEVNTAVQGSSKTKIANPNKEKDDSETPLKAPTGGSQHKHLRAGMFIPVVYEVKGKRGSTCQKVYVGMNGTLRPHSVEKEAKLSTTFYWRSSKRSCKGRRMLVDDLFRINKDNDTHLPESCALHIQKMAKMLKKKAVQNPSTGALQIFNQVRRKLEDEHGTNISEKLPSFMSAKNTIFLARCATYLKEPSTMAVRSHYISGINLIVARDSVEVAHDDEHIFLWCLVGDTLKLKVELFAFFIASSSVKSIYLDDGK</sequence>
<evidence type="ECO:0000313" key="3">
    <source>
        <dbReference type="Proteomes" id="UP001187531"/>
    </source>
</evidence>
<keyword evidence="3" id="KW-1185">Reference proteome</keyword>
<reference evidence="2" key="1">
    <citation type="submission" date="2023-07" db="EMBL/GenBank/DDBJ databases">
        <title>Chromosome-level genome assembly of Artemia franciscana.</title>
        <authorList>
            <person name="Jo E."/>
        </authorList>
    </citation>
    <scope>NUCLEOTIDE SEQUENCE</scope>
    <source>
        <tissue evidence="2">Whole body</tissue>
    </source>
</reference>
<feature type="region of interest" description="Disordered" evidence="1">
    <location>
        <begin position="33"/>
        <end position="70"/>
    </location>
</feature>
<feature type="compositionally biased region" description="Polar residues" evidence="1">
    <location>
        <begin position="37"/>
        <end position="48"/>
    </location>
</feature>
<feature type="non-terminal residue" evidence="2">
    <location>
        <position position="287"/>
    </location>
</feature>
<accession>A0AA88H3Y9</accession>
<evidence type="ECO:0000256" key="1">
    <source>
        <dbReference type="SAM" id="MobiDB-lite"/>
    </source>
</evidence>
<evidence type="ECO:0000313" key="2">
    <source>
        <dbReference type="EMBL" id="KAK2704215.1"/>
    </source>
</evidence>
<dbReference type="AlphaFoldDB" id="A0AA88H3Y9"/>
<dbReference type="Proteomes" id="UP001187531">
    <property type="component" value="Unassembled WGS sequence"/>
</dbReference>
<organism evidence="2 3">
    <name type="scientific">Artemia franciscana</name>
    <name type="common">Brine shrimp</name>
    <name type="synonym">Artemia sanfranciscana</name>
    <dbReference type="NCBI Taxonomy" id="6661"/>
    <lineage>
        <taxon>Eukaryota</taxon>
        <taxon>Metazoa</taxon>
        <taxon>Ecdysozoa</taxon>
        <taxon>Arthropoda</taxon>
        <taxon>Crustacea</taxon>
        <taxon>Branchiopoda</taxon>
        <taxon>Anostraca</taxon>
        <taxon>Artemiidae</taxon>
        <taxon>Artemia</taxon>
    </lineage>
</organism>
<protein>
    <submittedName>
        <fullName evidence="2">Uncharacterized protein</fullName>
    </submittedName>
</protein>
<name>A0AA88H3Y9_ARTSF</name>
<comment type="caution">
    <text evidence="2">The sequence shown here is derived from an EMBL/GenBank/DDBJ whole genome shotgun (WGS) entry which is preliminary data.</text>
</comment>
<dbReference type="EMBL" id="JAVRJZ010000029">
    <property type="protein sequence ID" value="KAK2704215.1"/>
    <property type="molecule type" value="Genomic_DNA"/>
</dbReference>
<gene>
    <name evidence="2" type="ORF">QYM36_017513</name>
</gene>